<dbReference type="KEGG" id="ska:CP970_12585"/>
<gene>
    <name evidence="2" type="ORF">CP970_12585</name>
</gene>
<dbReference type="EMBL" id="CP023699">
    <property type="protein sequence ID" value="QEU91607.1"/>
    <property type="molecule type" value="Genomic_DNA"/>
</dbReference>
<dbReference type="RefSeq" id="WP_055556931.1">
    <property type="nucleotide sequence ID" value="NZ_CP023699.1"/>
</dbReference>
<evidence type="ECO:0008006" key="4">
    <source>
        <dbReference type="Google" id="ProtNLM"/>
    </source>
</evidence>
<keyword evidence="3" id="KW-1185">Reference proteome</keyword>
<proteinExistence type="predicted"/>
<name>A0A5J6G9E4_STRKN</name>
<reference evidence="2 3" key="1">
    <citation type="submission" date="2017-09" db="EMBL/GenBank/DDBJ databases">
        <authorList>
            <person name="Lee N."/>
            <person name="Cho B.-K."/>
        </authorList>
    </citation>
    <scope>NUCLEOTIDE SEQUENCE [LARGE SCALE GENOMIC DNA]</scope>
    <source>
        <strain evidence="2 3">ATCC 12853</strain>
    </source>
</reference>
<evidence type="ECO:0000256" key="1">
    <source>
        <dbReference type="SAM" id="MobiDB-lite"/>
    </source>
</evidence>
<protein>
    <recommendedName>
        <fullName evidence="4">WD40 repeat domain-containing protein</fullName>
    </recommendedName>
</protein>
<sequence>MDGALRTGAATAVLAGVVALALTGADAGATGWAKPPAPRTERVSTTSAGGQLDGHSRQGVLSDDGRYAAFSTKAVEFGCERNVYTCLRLKDRATGEVTAVPGADGFSWAPPVISGDGRHVGFTAGTKVPVPEVYDRTTGTSVRVLPESDGEAWTGELWSLSRDGAHVAYGAGTRPRPTQRLYVRDMARGTDDLISGEADGDKEYASVSADGTRVAYQLRTAGDDSADVLVRNRTTGRTVQVDKGLGRAGLVQLGADGRQVVFTADGGTYVHDLRTGRTRHLAQTPAVSASRDGRYALIGAADGDTLTLLDLRTGSRTPVGPGDAVPGAVTARGREVAFTSAATDLVPDDTNGDSDIFVRHTR</sequence>
<dbReference type="InterPro" id="IPR011042">
    <property type="entry name" value="6-blade_b-propeller_TolB-like"/>
</dbReference>
<evidence type="ECO:0000313" key="3">
    <source>
        <dbReference type="Proteomes" id="UP000325529"/>
    </source>
</evidence>
<evidence type="ECO:0000313" key="2">
    <source>
        <dbReference type="EMBL" id="QEU91607.1"/>
    </source>
</evidence>
<dbReference type="Proteomes" id="UP000325529">
    <property type="component" value="Chromosome"/>
</dbReference>
<dbReference type="SUPFAM" id="SSF82171">
    <property type="entry name" value="DPP6 N-terminal domain-like"/>
    <property type="match status" value="2"/>
</dbReference>
<organism evidence="2 3">
    <name type="scientific">Streptomyces kanamyceticus</name>
    <dbReference type="NCBI Taxonomy" id="1967"/>
    <lineage>
        <taxon>Bacteria</taxon>
        <taxon>Bacillati</taxon>
        <taxon>Actinomycetota</taxon>
        <taxon>Actinomycetes</taxon>
        <taxon>Kitasatosporales</taxon>
        <taxon>Streptomycetaceae</taxon>
        <taxon>Streptomyces</taxon>
    </lineage>
</organism>
<dbReference type="AlphaFoldDB" id="A0A5J6G9E4"/>
<accession>A0A5J6G9E4</accession>
<dbReference type="Gene3D" id="2.120.10.30">
    <property type="entry name" value="TolB, C-terminal domain"/>
    <property type="match status" value="1"/>
</dbReference>
<dbReference type="OrthoDB" id="39703at2"/>
<feature type="region of interest" description="Disordered" evidence="1">
    <location>
        <begin position="29"/>
        <end position="58"/>
    </location>
</feature>